<dbReference type="Pfam" id="PF02525">
    <property type="entry name" value="Flavodoxin_2"/>
    <property type="match status" value="1"/>
</dbReference>
<dbReference type="SUPFAM" id="SSF52218">
    <property type="entry name" value="Flavoproteins"/>
    <property type="match status" value="1"/>
</dbReference>
<organism evidence="4 5">
    <name type="scientific">Bombilactobacillus thymidiniphilus</name>
    <dbReference type="NCBI Taxonomy" id="2923363"/>
    <lineage>
        <taxon>Bacteria</taxon>
        <taxon>Bacillati</taxon>
        <taxon>Bacillota</taxon>
        <taxon>Bacilli</taxon>
        <taxon>Lactobacillales</taxon>
        <taxon>Lactobacillaceae</taxon>
        <taxon>Bombilactobacillus</taxon>
    </lineage>
</organism>
<dbReference type="PANTHER" id="PTHR10204:SF34">
    <property type="entry name" value="NAD(P)H DEHYDROGENASE [QUINONE] 1 ISOFORM 1"/>
    <property type="match status" value="1"/>
</dbReference>
<evidence type="ECO:0000256" key="2">
    <source>
        <dbReference type="ARBA" id="ARBA00023002"/>
    </source>
</evidence>
<evidence type="ECO:0000313" key="5">
    <source>
        <dbReference type="Proteomes" id="UP000831947"/>
    </source>
</evidence>
<reference evidence="4 5" key="1">
    <citation type="journal article" date="2022" name="Int. J. Syst. Evol. Microbiol.">
        <title>Apilactobacillus apisilvae sp. nov., Nicolia spurrieriana gen. nov. sp. nov., Bombilactobacillus folatiphilus sp. nov. and Bombilactobacillus thymidiniphilus sp. nov., four new lactic acid bacterial isolates from stingless bees Tetragonula carbonaria and Austroplebeia australis.</title>
        <authorList>
            <person name="Oliphant S.A."/>
            <person name="Watson-Haigh N.S."/>
            <person name="Sumby K.M."/>
            <person name="Gardner J."/>
            <person name="Groom S."/>
            <person name="Jiranek V."/>
        </authorList>
    </citation>
    <scope>NUCLEOTIDE SEQUENCE [LARGE SCALE GENOMIC DNA]</scope>
    <source>
        <strain evidence="4 5">SG4_A1</strain>
    </source>
</reference>
<comment type="similarity">
    <text evidence="1">Belongs to the NAD(P)H dehydrogenase (quinone) family.</text>
</comment>
<proteinExistence type="inferred from homology"/>
<evidence type="ECO:0000259" key="3">
    <source>
        <dbReference type="Pfam" id="PF02525"/>
    </source>
</evidence>
<dbReference type="Gene3D" id="3.40.50.360">
    <property type="match status" value="1"/>
</dbReference>
<evidence type="ECO:0000313" key="4">
    <source>
        <dbReference type="EMBL" id="UQS84234.1"/>
    </source>
</evidence>
<dbReference type="InterPro" id="IPR029039">
    <property type="entry name" value="Flavoprotein-like_sf"/>
</dbReference>
<dbReference type="EMBL" id="CP093365">
    <property type="protein sequence ID" value="UQS84234.1"/>
    <property type="molecule type" value="Genomic_DNA"/>
</dbReference>
<keyword evidence="5" id="KW-1185">Reference proteome</keyword>
<gene>
    <name evidence="4" type="ORF">MOO47_03545</name>
</gene>
<sequence>MYTSIIYAHPYSKSFNHAILNTVTTALKKINNNYHLIDLYADNFNALYSTAELALFNKGETTDHLVERYQHIIQQSNKVIFIFPVWWNDTPAMIKGFIDKIMKKKFAYNVGKTGVIGNLNNIQKTLVLTTSTSPTFYLRLFCGNAISSVFIKSTLKQLKFKKITWKNFGSIDHSTDKKRHNYLNYLDKYLTNWAASN</sequence>
<dbReference type="InterPro" id="IPR003680">
    <property type="entry name" value="Flavodoxin_fold"/>
</dbReference>
<accession>A0ABY4PFD7</accession>
<protein>
    <submittedName>
        <fullName evidence="4">NAD(P)H-dependent oxidoreductase</fullName>
    </submittedName>
</protein>
<dbReference type="Proteomes" id="UP000831947">
    <property type="component" value="Chromosome"/>
</dbReference>
<keyword evidence="2" id="KW-0560">Oxidoreductase</keyword>
<dbReference type="InterPro" id="IPR051545">
    <property type="entry name" value="NAD(P)H_dehydrogenase_qn"/>
</dbReference>
<name>A0ABY4PFD7_9LACO</name>
<dbReference type="RefSeq" id="WP_249513418.1">
    <property type="nucleotide sequence ID" value="NZ_CP093365.1"/>
</dbReference>
<evidence type="ECO:0000256" key="1">
    <source>
        <dbReference type="ARBA" id="ARBA00006252"/>
    </source>
</evidence>
<feature type="domain" description="Flavodoxin-like fold" evidence="3">
    <location>
        <begin position="3"/>
        <end position="185"/>
    </location>
</feature>
<dbReference type="PANTHER" id="PTHR10204">
    <property type="entry name" value="NAD P H OXIDOREDUCTASE-RELATED"/>
    <property type="match status" value="1"/>
</dbReference>